<accession>A0A1V0SGE9</accession>
<organism evidence="1">
    <name type="scientific">Hokovirus HKV1</name>
    <dbReference type="NCBI Taxonomy" id="1977638"/>
    <lineage>
        <taxon>Viruses</taxon>
        <taxon>Varidnaviria</taxon>
        <taxon>Bamfordvirae</taxon>
        <taxon>Nucleocytoviricota</taxon>
        <taxon>Megaviricetes</taxon>
        <taxon>Imitervirales</taxon>
        <taxon>Mimiviridae</taxon>
        <taxon>Klosneuvirinae</taxon>
        <taxon>Hokovirus</taxon>
    </lineage>
</organism>
<dbReference type="EMBL" id="KY684105">
    <property type="protein sequence ID" value="ARF10800.1"/>
    <property type="molecule type" value="Genomic_DNA"/>
</dbReference>
<evidence type="ECO:0000313" key="1">
    <source>
        <dbReference type="EMBL" id="ARF10800.1"/>
    </source>
</evidence>
<sequence length="172" mass="20466">MSNNLLVPSKKQLILDELIQKQLKDLPVYKKLQYSDLRRIVENIDTSIFDPNECCIWHFPDSGKNYVPDSNNNYIGFYFRKKRFALHRLLYINFVSELKDDELIKRTCVNKASCCNVNHLTKYKIKKYRENNLLPYEDTNKKYKGPKFVNDNEYIKKIDTKPIVDSIIIDFS</sequence>
<reference evidence="1" key="1">
    <citation type="journal article" date="2017" name="Science">
        <title>Giant viruses with an expanded complement of translation system components.</title>
        <authorList>
            <person name="Schulz F."/>
            <person name="Yutin N."/>
            <person name="Ivanova N.N."/>
            <person name="Ortega D.R."/>
            <person name="Lee T.K."/>
            <person name="Vierheilig J."/>
            <person name="Daims H."/>
            <person name="Horn M."/>
            <person name="Wagner M."/>
            <person name="Jensen G.J."/>
            <person name="Kyrpides N.C."/>
            <person name="Koonin E.V."/>
            <person name="Woyke T."/>
        </authorList>
    </citation>
    <scope>NUCLEOTIDE SEQUENCE</scope>
    <source>
        <strain evidence="1">HKV1</strain>
    </source>
</reference>
<gene>
    <name evidence="1" type="ORF">Hokovirus_3_73</name>
</gene>
<proteinExistence type="predicted"/>
<protein>
    <submittedName>
        <fullName evidence="1">Uncharacterized protein</fullName>
    </submittedName>
</protein>
<name>A0A1V0SGE9_9VIRU</name>